<evidence type="ECO:0000313" key="2">
    <source>
        <dbReference type="Proteomes" id="UP001642464"/>
    </source>
</evidence>
<proteinExistence type="predicted"/>
<evidence type="ECO:0000313" key="1">
    <source>
        <dbReference type="EMBL" id="CAK9092940.1"/>
    </source>
</evidence>
<dbReference type="EMBL" id="CAXAMM010040402">
    <property type="protein sequence ID" value="CAK9092940.1"/>
    <property type="molecule type" value="Genomic_DNA"/>
</dbReference>
<reference evidence="1 2" key="1">
    <citation type="submission" date="2024-02" db="EMBL/GenBank/DDBJ databases">
        <authorList>
            <person name="Chen Y."/>
            <person name="Shah S."/>
            <person name="Dougan E. K."/>
            <person name="Thang M."/>
            <person name="Chan C."/>
        </authorList>
    </citation>
    <scope>NUCLEOTIDE SEQUENCE [LARGE SCALE GENOMIC DNA]</scope>
</reference>
<sequence>MRQSNSVDALLELVGRGRIDISCATDIARAILNDGVKHETIKKLALLGGFGSCQSHAERDLHTWLRTFGLFLEPYVVYIDLKVNGFKEQTVPMSMLLPHEVIHALATSNASQVFRSIMFGDLTSQEVANFWTHVKELEPWKEHEILRDQHQDLSNLIGVALHADGAEMFRDDECFVYSWSSCFASAGIETDVMLYRFPILFIAERHMQDPKVKRGVNKVVAEIVGWSLKHAARGVAPKKGFYREAFPPNTWRFGMAGKEMAGGARMLRFYSRIPFSMTYEYQQRANVWFHLEPMCDLCFAEQPTKRADPNMNYKNMEPNPPYQHAVMDHRTYTRTQVVSEWSCLSGWSLHSCVHDIMHCLFLGTARDLIASCLRVLVEKGAFDSHRVPHQSEELFACITNEIHTTFKEHKLYYGGPPIVMKYCYPVDKKDFTELGTRFKASHAKALLWWLAMRTSKAAEESLGEARFSSERIEVLFL</sequence>
<name>A0ABP0QXA6_9DINO</name>
<dbReference type="Proteomes" id="UP001642464">
    <property type="component" value="Unassembled WGS sequence"/>
</dbReference>
<organism evidence="1 2">
    <name type="scientific">Durusdinium trenchii</name>
    <dbReference type="NCBI Taxonomy" id="1381693"/>
    <lineage>
        <taxon>Eukaryota</taxon>
        <taxon>Sar</taxon>
        <taxon>Alveolata</taxon>
        <taxon>Dinophyceae</taxon>
        <taxon>Suessiales</taxon>
        <taxon>Symbiodiniaceae</taxon>
        <taxon>Durusdinium</taxon>
    </lineage>
</organism>
<keyword evidence="2" id="KW-1185">Reference proteome</keyword>
<accession>A0ABP0QXA6</accession>
<gene>
    <name evidence="1" type="ORF">SCF082_LOCUS43725</name>
</gene>
<protein>
    <submittedName>
        <fullName evidence="1">Uncharacterized protein</fullName>
    </submittedName>
</protein>
<comment type="caution">
    <text evidence="1">The sequence shown here is derived from an EMBL/GenBank/DDBJ whole genome shotgun (WGS) entry which is preliminary data.</text>
</comment>